<organism evidence="4 5">
    <name type="scientific">Cherax quadricarinatus</name>
    <name type="common">Australian red claw crayfish</name>
    <dbReference type="NCBI Taxonomy" id="27406"/>
    <lineage>
        <taxon>Eukaryota</taxon>
        <taxon>Metazoa</taxon>
        <taxon>Ecdysozoa</taxon>
        <taxon>Arthropoda</taxon>
        <taxon>Crustacea</taxon>
        <taxon>Multicrustacea</taxon>
        <taxon>Malacostraca</taxon>
        <taxon>Eumalacostraca</taxon>
        <taxon>Eucarida</taxon>
        <taxon>Decapoda</taxon>
        <taxon>Pleocyemata</taxon>
        <taxon>Astacidea</taxon>
        <taxon>Parastacoidea</taxon>
        <taxon>Parastacidae</taxon>
        <taxon>Cherax</taxon>
    </lineage>
</organism>
<evidence type="ECO:0000256" key="2">
    <source>
        <dbReference type="ARBA" id="ARBA00023295"/>
    </source>
</evidence>
<feature type="domain" description="Glycoside hydrolase family 38 central" evidence="3">
    <location>
        <begin position="533"/>
        <end position="618"/>
    </location>
</feature>
<dbReference type="InterPro" id="IPR028995">
    <property type="entry name" value="Glyco_hydro_57/38_cen_sf"/>
</dbReference>
<dbReference type="Pfam" id="PF09261">
    <property type="entry name" value="Alpha-mann_mid"/>
    <property type="match status" value="1"/>
</dbReference>
<dbReference type="InterPro" id="IPR015341">
    <property type="entry name" value="Glyco_hydro_38_cen"/>
</dbReference>
<dbReference type="AlphaFoldDB" id="A0AAW0X5E9"/>
<dbReference type="FunFam" id="1.20.1270.50:FF:000004">
    <property type="entry name" value="alpha-mannosidase 2C1 isoform X1"/>
    <property type="match status" value="1"/>
</dbReference>
<dbReference type="InterPro" id="IPR011330">
    <property type="entry name" value="Glyco_hydro/deAcase_b/a-brl"/>
</dbReference>
<gene>
    <name evidence="4" type="ORF">OTU49_005982</name>
</gene>
<dbReference type="InterPro" id="IPR000602">
    <property type="entry name" value="Glyco_hydro_38_N"/>
</dbReference>
<protein>
    <recommendedName>
        <fullName evidence="3">Glycoside hydrolase family 38 central domain-containing protein</fullName>
    </recommendedName>
</protein>
<evidence type="ECO:0000313" key="5">
    <source>
        <dbReference type="Proteomes" id="UP001445076"/>
    </source>
</evidence>
<dbReference type="GO" id="GO:0004559">
    <property type="term" value="F:alpha-mannosidase activity"/>
    <property type="evidence" value="ECO:0007669"/>
    <property type="project" value="InterPro"/>
</dbReference>
<keyword evidence="2" id="KW-0326">Glycosidase</keyword>
<dbReference type="FunFam" id="3.20.110.10:FF:000002">
    <property type="entry name" value="alpha-mannosidase 2C1 isoform X1"/>
    <property type="match status" value="1"/>
</dbReference>
<dbReference type="PANTHER" id="PTHR46017:SF1">
    <property type="entry name" value="ALPHA-MANNOSIDASE 2C1"/>
    <property type="match status" value="1"/>
</dbReference>
<dbReference type="GO" id="GO:0006013">
    <property type="term" value="P:mannose metabolic process"/>
    <property type="evidence" value="ECO:0007669"/>
    <property type="project" value="InterPro"/>
</dbReference>
<comment type="caution">
    <text evidence="4">The sequence shown here is derived from an EMBL/GenBank/DDBJ whole genome shotgun (WGS) entry which is preliminary data.</text>
</comment>
<dbReference type="InterPro" id="IPR027291">
    <property type="entry name" value="Glyco_hydro_38_N_sf"/>
</dbReference>
<dbReference type="Pfam" id="PF22907">
    <property type="entry name" value="Ams1-like_1st"/>
    <property type="match status" value="1"/>
</dbReference>
<proteinExistence type="predicted"/>
<dbReference type="Pfam" id="PF01074">
    <property type="entry name" value="Glyco_hydro_38N"/>
    <property type="match status" value="1"/>
</dbReference>
<dbReference type="InterPro" id="IPR037094">
    <property type="entry name" value="Glyco_hydro_38_cen_sf"/>
</dbReference>
<name>A0AAW0X5E9_CHEQU</name>
<evidence type="ECO:0000256" key="1">
    <source>
        <dbReference type="ARBA" id="ARBA00022801"/>
    </source>
</evidence>
<sequence length="637" mass="71927">MFMVESRKMSDPGVQASIHKDVNTTLPRVYNYYTATRFRQVNLIDRLYPDTRSVELSHWAVPGGEGAWQEWSFEDVVQQNFEPTSLGEQFGPTWSTHWFKVNFQVPDEWAGSEVRLRWGSNSEAAVWSPDGSILQGLSTGDTGSLRTDFTITNSYEAGSPPYTLYIEMAANRLLGASPGDLIDPPDPEMRFTLSRAEISQLDSRIYKLTRDLEVLYQLAEQLMPDQRGYQALYTANQMVNSITAGDDSVASDLADQYLAKGNGERAHTLAAIGNCHIDSAWLWPYSETKRKVARSFSSQLKLMEDYPEHIFVASQAQQWSWCKQYFPELFTRIKSRVAEGRFLPVGSTWVEMDGNIPSGESFIRQYLHGQKFYQQELGITCKEFWLPDTFGYSAQIPALMKHVGLTRFLTQKLSWNTVNKFPHHSFLWEGIDGTTVLAHFPPGDSYSMSVTVTEALHTVNNLQDKGRAGTSAFLFGYGDGGGGPTQDMLERARRLKDTDGCPRMQMMNPDELFGRLEKDQHNLCRWVGELFLERHNGTYTTQADMKRLCRETEFKLRDAEFLLSQAVAVLGPAAASSLLQQSLLTLDGAWKKTMLNQFHDVLPGSGIAIIYPEATRLYQEAMTAAQDVFHNAANAIF</sequence>
<dbReference type="Gene3D" id="1.20.1270.50">
    <property type="entry name" value="Glycoside hydrolase family 38, central domain"/>
    <property type="match status" value="1"/>
</dbReference>
<dbReference type="GO" id="GO:0009313">
    <property type="term" value="P:oligosaccharide catabolic process"/>
    <property type="evidence" value="ECO:0007669"/>
    <property type="project" value="TreeGrafter"/>
</dbReference>
<dbReference type="Gene3D" id="3.20.110.10">
    <property type="entry name" value="Glycoside hydrolase 38, N terminal domain"/>
    <property type="match status" value="1"/>
</dbReference>
<dbReference type="InterPro" id="IPR054723">
    <property type="entry name" value="Ams1-like_N"/>
</dbReference>
<dbReference type="SUPFAM" id="SSF88713">
    <property type="entry name" value="Glycoside hydrolase/deacetylase"/>
    <property type="match status" value="1"/>
</dbReference>
<reference evidence="4 5" key="1">
    <citation type="journal article" date="2024" name="BMC Genomics">
        <title>Genome assembly of redclaw crayfish (Cherax quadricarinatus) provides insights into its immune adaptation and hypoxia tolerance.</title>
        <authorList>
            <person name="Liu Z."/>
            <person name="Zheng J."/>
            <person name="Li H."/>
            <person name="Fang K."/>
            <person name="Wang S."/>
            <person name="He J."/>
            <person name="Zhou D."/>
            <person name="Weng S."/>
            <person name="Chi M."/>
            <person name="Gu Z."/>
            <person name="He J."/>
            <person name="Li F."/>
            <person name="Wang M."/>
        </authorList>
    </citation>
    <scope>NUCLEOTIDE SEQUENCE [LARGE SCALE GENOMIC DNA]</scope>
    <source>
        <strain evidence="4">ZL_2023a</strain>
    </source>
</reference>
<accession>A0AAW0X5E9</accession>
<dbReference type="Proteomes" id="UP001445076">
    <property type="component" value="Unassembled WGS sequence"/>
</dbReference>
<dbReference type="SUPFAM" id="SSF88688">
    <property type="entry name" value="Families 57/38 glycoside transferase middle domain"/>
    <property type="match status" value="1"/>
</dbReference>
<feature type="non-terminal residue" evidence="4">
    <location>
        <position position="637"/>
    </location>
</feature>
<dbReference type="PANTHER" id="PTHR46017">
    <property type="entry name" value="ALPHA-MANNOSIDASE 2C1"/>
    <property type="match status" value="1"/>
</dbReference>
<dbReference type="EMBL" id="JARKIK010000050">
    <property type="protein sequence ID" value="KAK8734772.1"/>
    <property type="molecule type" value="Genomic_DNA"/>
</dbReference>
<dbReference type="SMART" id="SM00872">
    <property type="entry name" value="Alpha-mann_mid"/>
    <property type="match status" value="1"/>
</dbReference>
<evidence type="ECO:0000259" key="3">
    <source>
        <dbReference type="SMART" id="SM00872"/>
    </source>
</evidence>
<keyword evidence="1" id="KW-0378">Hydrolase</keyword>
<keyword evidence="5" id="KW-1185">Reference proteome</keyword>
<evidence type="ECO:0000313" key="4">
    <source>
        <dbReference type="EMBL" id="KAK8734772.1"/>
    </source>
</evidence>